<dbReference type="GO" id="GO:0004765">
    <property type="term" value="F:shikimate kinase activity"/>
    <property type="evidence" value="ECO:0007669"/>
    <property type="project" value="UniProtKB-UniRule"/>
</dbReference>
<keyword evidence="9 11" id="KW-0057">Aromatic amino acid biosynthesis</keyword>
<dbReference type="GO" id="GO:0005524">
    <property type="term" value="F:ATP binding"/>
    <property type="evidence" value="ECO:0007669"/>
    <property type="project" value="UniProtKB-UniRule"/>
</dbReference>
<accession>A0A7C2V969</accession>
<dbReference type="CDD" id="cd00464">
    <property type="entry name" value="SK"/>
    <property type="match status" value="1"/>
</dbReference>
<dbReference type="PROSITE" id="PS01128">
    <property type="entry name" value="SHIKIMATE_KINASE"/>
    <property type="match status" value="1"/>
</dbReference>
<dbReference type="Pfam" id="PF01202">
    <property type="entry name" value="SKI"/>
    <property type="match status" value="1"/>
</dbReference>
<comment type="function">
    <text evidence="11">Catalyzes the specific phosphorylation of the 3-hydroxyl group of shikimic acid using ATP as a cosubstrate.</text>
</comment>
<feature type="binding site" evidence="11">
    <location>
        <position position="59"/>
    </location>
    <ligand>
        <name>substrate</name>
    </ligand>
</feature>
<comment type="cofactor">
    <cofactor evidence="11">
        <name>Mg(2+)</name>
        <dbReference type="ChEBI" id="CHEBI:18420"/>
    </cofactor>
    <text evidence="11">Binds 1 Mg(2+) ion per subunit.</text>
</comment>
<keyword evidence="11" id="KW-0963">Cytoplasm</keyword>
<comment type="pathway">
    <text evidence="1 11">Metabolic intermediate biosynthesis; chorismate biosynthesis; chorismate from D-erythrose 4-phosphate and phosphoenolpyruvate: step 5/7.</text>
</comment>
<dbReference type="PANTHER" id="PTHR21087">
    <property type="entry name" value="SHIKIMATE KINASE"/>
    <property type="match status" value="1"/>
</dbReference>
<comment type="similarity">
    <text evidence="2 11">Belongs to the shikimate kinase family.</text>
</comment>
<evidence type="ECO:0000256" key="11">
    <source>
        <dbReference type="HAMAP-Rule" id="MF_00109"/>
    </source>
</evidence>
<comment type="caution">
    <text evidence="12">The sequence shown here is derived from an EMBL/GenBank/DDBJ whole genome shotgun (WGS) entry which is preliminary data.</text>
</comment>
<dbReference type="EC" id="2.7.1.71" evidence="3 11"/>
<dbReference type="PRINTS" id="PR01100">
    <property type="entry name" value="SHIKIMTKNASE"/>
</dbReference>
<reference evidence="12" key="1">
    <citation type="journal article" date="2020" name="mSystems">
        <title>Genome- and Community-Level Interaction Insights into Carbon Utilization and Element Cycling Functions of Hydrothermarchaeota in Hydrothermal Sediment.</title>
        <authorList>
            <person name="Zhou Z."/>
            <person name="Liu Y."/>
            <person name="Xu W."/>
            <person name="Pan J."/>
            <person name="Luo Z.H."/>
            <person name="Li M."/>
        </authorList>
    </citation>
    <scope>NUCLEOTIDE SEQUENCE [LARGE SCALE GENOMIC DNA]</scope>
    <source>
        <strain evidence="12">SpSt-132</strain>
    </source>
</reference>
<evidence type="ECO:0000256" key="4">
    <source>
        <dbReference type="ARBA" id="ARBA00022605"/>
    </source>
</evidence>
<dbReference type="EMBL" id="DSFP01000022">
    <property type="protein sequence ID" value="HEW45359.1"/>
    <property type="molecule type" value="Genomic_DNA"/>
</dbReference>
<evidence type="ECO:0000256" key="9">
    <source>
        <dbReference type="ARBA" id="ARBA00023141"/>
    </source>
</evidence>
<feature type="binding site" evidence="11">
    <location>
        <position position="81"/>
    </location>
    <ligand>
        <name>substrate</name>
    </ligand>
</feature>
<gene>
    <name evidence="11" type="primary">aroK</name>
    <name evidence="12" type="ORF">ENO47_01615</name>
</gene>
<proteinExistence type="inferred from homology"/>
<sequence>MNYKRIFLVGFMCSGKSTVGKLLSLRLGWPFVDVDEEVQRLEAMTIPEIFERKGEDYFRRLEVRVLEALSQRENIVISTGGGLGANPYAMELMKSKGLVVWLKVEFDTFIERCGKDSSRPLLKKSKEELLKLFEERSQRYAQAHLILDASLKPEEIVEEILKVCKKR</sequence>
<feature type="binding site" evidence="11">
    <location>
        <position position="119"/>
    </location>
    <ligand>
        <name>ATP</name>
        <dbReference type="ChEBI" id="CHEBI:30616"/>
    </ligand>
</feature>
<evidence type="ECO:0000313" key="12">
    <source>
        <dbReference type="EMBL" id="HEW45359.1"/>
    </source>
</evidence>
<evidence type="ECO:0000256" key="1">
    <source>
        <dbReference type="ARBA" id="ARBA00004842"/>
    </source>
</evidence>
<dbReference type="PANTHER" id="PTHR21087:SF16">
    <property type="entry name" value="SHIKIMATE KINASE 1, CHLOROPLASTIC"/>
    <property type="match status" value="1"/>
</dbReference>
<keyword evidence="11" id="KW-0479">Metal-binding</keyword>
<keyword evidence="7 11" id="KW-0418">Kinase</keyword>
<comment type="subcellular location">
    <subcellularLocation>
        <location evidence="11">Cytoplasm</location>
    </subcellularLocation>
</comment>
<dbReference type="GO" id="GO:0005829">
    <property type="term" value="C:cytosol"/>
    <property type="evidence" value="ECO:0007669"/>
    <property type="project" value="TreeGrafter"/>
</dbReference>
<feature type="binding site" evidence="11">
    <location>
        <position position="17"/>
    </location>
    <ligand>
        <name>Mg(2+)</name>
        <dbReference type="ChEBI" id="CHEBI:18420"/>
    </ligand>
</feature>
<comment type="catalytic activity">
    <reaction evidence="10 11">
        <text>shikimate + ATP = 3-phosphoshikimate + ADP + H(+)</text>
        <dbReference type="Rhea" id="RHEA:13121"/>
        <dbReference type="ChEBI" id="CHEBI:15378"/>
        <dbReference type="ChEBI" id="CHEBI:30616"/>
        <dbReference type="ChEBI" id="CHEBI:36208"/>
        <dbReference type="ChEBI" id="CHEBI:145989"/>
        <dbReference type="ChEBI" id="CHEBI:456216"/>
        <dbReference type="EC" id="2.7.1.71"/>
    </reaction>
</comment>
<evidence type="ECO:0000256" key="6">
    <source>
        <dbReference type="ARBA" id="ARBA00022741"/>
    </source>
</evidence>
<dbReference type="InterPro" id="IPR023000">
    <property type="entry name" value="Shikimate_kinase_CS"/>
</dbReference>
<feature type="binding site" evidence="11">
    <location>
        <position position="35"/>
    </location>
    <ligand>
        <name>substrate</name>
    </ligand>
</feature>
<organism evidence="12">
    <name type="scientific">Hydrogenobacter sp</name>
    <dbReference type="NCBI Taxonomy" id="2152829"/>
    <lineage>
        <taxon>Bacteria</taxon>
        <taxon>Pseudomonadati</taxon>
        <taxon>Aquificota</taxon>
        <taxon>Aquificia</taxon>
        <taxon>Aquificales</taxon>
        <taxon>Aquificaceae</taxon>
        <taxon>Hydrogenobacter</taxon>
    </lineage>
</organism>
<evidence type="ECO:0000256" key="2">
    <source>
        <dbReference type="ARBA" id="ARBA00006997"/>
    </source>
</evidence>
<dbReference type="GO" id="GO:0009073">
    <property type="term" value="P:aromatic amino acid family biosynthetic process"/>
    <property type="evidence" value="ECO:0007669"/>
    <property type="project" value="UniProtKB-KW"/>
</dbReference>
<evidence type="ECO:0000256" key="3">
    <source>
        <dbReference type="ARBA" id="ARBA00012154"/>
    </source>
</evidence>
<dbReference type="GO" id="GO:0000287">
    <property type="term" value="F:magnesium ion binding"/>
    <property type="evidence" value="ECO:0007669"/>
    <property type="project" value="UniProtKB-UniRule"/>
</dbReference>
<keyword evidence="11" id="KW-0460">Magnesium</keyword>
<comment type="subunit">
    <text evidence="11">Monomer.</text>
</comment>
<evidence type="ECO:0000256" key="5">
    <source>
        <dbReference type="ARBA" id="ARBA00022679"/>
    </source>
</evidence>
<dbReference type="GO" id="GO:0009423">
    <property type="term" value="P:chorismate biosynthetic process"/>
    <property type="evidence" value="ECO:0007669"/>
    <property type="project" value="UniProtKB-UniRule"/>
</dbReference>
<comment type="caution">
    <text evidence="11">Lacks conserved residue(s) required for the propagation of feature annotation.</text>
</comment>
<dbReference type="SUPFAM" id="SSF52540">
    <property type="entry name" value="P-loop containing nucleoside triphosphate hydrolases"/>
    <property type="match status" value="1"/>
</dbReference>
<evidence type="ECO:0000256" key="7">
    <source>
        <dbReference type="ARBA" id="ARBA00022777"/>
    </source>
</evidence>
<keyword evidence="6 11" id="KW-0547">Nucleotide-binding</keyword>
<dbReference type="GO" id="GO:0008652">
    <property type="term" value="P:amino acid biosynthetic process"/>
    <property type="evidence" value="ECO:0007669"/>
    <property type="project" value="UniProtKB-KW"/>
</dbReference>
<keyword evidence="5 11" id="KW-0808">Transferase</keyword>
<dbReference type="InterPro" id="IPR000623">
    <property type="entry name" value="Shikimate_kinase/TSH1"/>
</dbReference>
<keyword evidence="4 11" id="KW-0028">Amino-acid biosynthesis</keyword>
<protein>
    <recommendedName>
        <fullName evidence="3 11">Shikimate kinase</fullName>
        <shortName evidence="11">SK</shortName>
        <ecNumber evidence="3 11">2.7.1.71</ecNumber>
    </recommendedName>
</protein>
<dbReference type="AlphaFoldDB" id="A0A7C2V969"/>
<name>A0A7C2V969_9AQUI</name>
<feature type="binding site" evidence="11">
    <location>
        <position position="136"/>
    </location>
    <ligand>
        <name>substrate</name>
    </ligand>
</feature>
<dbReference type="InterPro" id="IPR031322">
    <property type="entry name" value="Shikimate/glucono_kinase"/>
</dbReference>
<evidence type="ECO:0000256" key="10">
    <source>
        <dbReference type="ARBA" id="ARBA00048567"/>
    </source>
</evidence>
<feature type="binding site" evidence="11">
    <location>
        <begin position="13"/>
        <end position="18"/>
    </location>
    <ligand>
        <name>ATP</name>
        <dbReference type="ChEBI" id="CHEBI:30616"/>
    </ligand>
</feature>
<dbReference type="HAMAP" id="MF_00109">
    <property type="entry name" value="Shikimate_kinase"/>
    <property type="match status" value="1"/>
</dbReference>
<keyword evidence="8 11" id="KW-0067">ATP-binding</keyword>
<dbReference type="Gene3D" id="3.40.50.300">
    <property type="entry name" value="P-loop containing nucleotide triphosphate hydrolases"/>
    <property type="match status" value="1"/>
</dbReference>
<dbReference type="UniPathway" id="UPA00053">
    <property type="reaction ID" value="UER00088"/>
</dbReference>
<evidence type="ECO:0000256" key="8">
    <source>
        <dbReference type="ARBA" id="ARBA00022840"/>
    </source>
</evidence>
<dbReference type="InterPro" id="IPR027417">
    <property type="entry name" value="P-loop_NTPase"/>
</dbReference>